<dbReference type="EC" id="4.2.1.11" evidence="4"/>
<comment type="similarity">
    <text evidence="3">Belongs to the enolase family.</text>
</comment>
<evidence type="ECO:0000313" key="9">
    <source>
        <dbReference type="EMBL" id="KAG6487628.1"/>
    </source>
</evidence>
<evidence type="ECO:0000313" key="10">
    <source>
        <dbReference type="Proteomes" id="UP000734854"/>
    </source>
</evidence>
<dbReference type="InterPro" id="IPR000941">
    <property type="entry name" value="Enolase"/>
</dbReference>
<protein>
    <recommendedName>
        <fullName evidence="4">phosphopyruvate hydratase</fullName>
        <ecNumber evidence="4">4.2.1.11</ecNumber>
    </recommendedName>
</protein>
<dbReference type="Proteomes" id="UP000734854">
    <property type="component" value="Unassembled WGS sequence"/>
</dbReference>
<dbReference type="PANTHER" id="PTHR11902">
    <property type="entry name" value="ENOLASE"/>
    <property type="match status" value="1"/>
</dbReference>
<dbReference type="EMBL" id="JACMSC010000015">
    <property type="protein sequence ID" value="KAG6487628.1"/>
    <property type="molecule type" value="Genomic_DNA"/>
</dbReference>
<accession>A0A8J5FLT3</accession>
<comment type="pathway">
    <text evidence="2">Carbohydrate degradation; glycolysis; pyruvate from D-glyceraldehyde 3-phosphate: step 4/5.</text>
</comment>
<dbReference type="InterPro" id="IPR020809">
    <property type="entry name" value="Enolase_CS"/>
</dbReference>
<dbReference type="GO" id="GO:0004634">
    <property type="term" value="F:phosphopyruvate hydratase activity"/>
    <property type="evidence" value="ECO:0007669"/>
    <property type="project" value="UniProtKB-EC"/>
</dbReference>
<evidence type="ECO:0000256" key="7">
    <source>
        <dbReference type="ARBA" id="ARBA00023239"/>
    </source>
</evidence>
<sequence>MDVAGKETRERKRINEGSSHTLVCITLIAIEDVSRDVPEKDKTFDLNFKEENNDGSQKISGDSLKNVYKSSVSEYPIVSIEDPFHQDDWTHYTKMTEEIGKQVQIVGDDLLVTNPTRVAKAIKEKSCIALLLKVNQIGSVTESIEAVKMSKQAGWGVMASHRSGETEDAFILLRIEEELGAAAVYAGDKSKLLSNALTYFVITASSSPACMSSSESLSSAIAMSCMSSLALPIPAQQGHGSFLPHEIEKWSRRCSKIMLGVVGVQLHGAVGIVASASSALEVLRDLTHKVLERQLSNQQLHVILVLSDLSLSATVLGKKQCRFFTPSVARADFLEPCR</sequence>
<evidence type="ECO:0000256" key="4">
    <source>
        <dbReference type="ARBA" id="ARBA00012058"/>
    </source>
</evidence>
<comment type="caution">
    <text evidence="9">The sequence shown here is derived from an EMBL/GenBank/DDBJ whole genome shotgun (WGS) entry which is preliminary data.</text>
</comment>
<dbReference type="GO" id="GO:0000287">
    <property type="term" value="F:magnesium ion binding"/>
    <property type="evidence" value="ECO:0007669"/>
    <property type="project" value="InterPro"/>
</dbReference>
<dbReference type="InterPro" id="IPR020810">
    <property type="entry name" value="Enolase_C"/>
</dbReference>
<name>A0A8J5FLT3_ZINOF</name>
<keyword evidence="10" id="KW-1185">Reference proteome</keyword>
<reference evidence="9 10" key="1">
    <citation type="submission" date="2020-08" db="EMBL/GenBank/DDBJ databases">
        <title>Plant Genome Project.</title>
        <authorList>
            <person name="Zhang R.-G."/>
        </authorList>
    </citation>
    <scope>NUCLEOTIDE SEQUENCE [LARGE SCALE GENOMIC DNA]</scope>
    <source>
        <tissue evidence="9">Rhizome</tissue>
    </source>
</reference>
<evidence type="ECO:0000256" key="6">
    <source>
        <dbReference type="ARBA" id="ARBA00023152"/>
    </source>
</evidence>
<dbReference type="PRINTS" id="PR00148">
    <property type="entry name" value="ENOLASE"/>
</dbReference>
<proteinExistence type="inferred from homology"/>
<dbReference type="UniPathway" id="UPA00109">
    <property type="reaction ID" value="UER00187"/>
</dbReference>
<keyword evidence="7" id="KW-0456">Lyase</keyword>
<keyword evidence="5" id="KW-0460">Magnesium</keyword>
<dbReference type="SMART" id="SM01192">
    <property type="entry name" value="Enolase_C"/>
    <property type="match status" value="1"/>
</dbReference>
<evidence type="ECO:0000256" key="5">
    <source>
        <dbReference type="ARBA" id="ARBA00022842"/>
    </source>
</evidence>
<dbReference type="PANTHER" id="PTHR11902:SF46">
    <property type="entry name" value="ENOLASE 2"/>
    <property type="match status" value="1"/>
</dbReference>
<organism evidence="9 10">
    <name type="scientific">Zingiber officinale</name>
    <name type="common">Ginger</name>
    <name type="synonym">Amomum zingiber</name>
    <dbReference type="NCBI Taxonomy" id="94328"/>
    <lineage>
        <taxon>Eukaryota</taxon>
        <taxon>Viridiplantae</taxon>
        <taxon>Streptophyta</taxon>
        <taxon>Embryophyta</taxon>
        <taxon>Tracheophyta</taxon>
        <taxon>Spermatophyta</taxon>
        <taxon>Magnoliopsida</taxon>
        <taxon>Liliopsida</taxon>
        <taxon>Zingiberales</taxon>
        <taxon>Zingiberaceae</taxon>
        <taxon>Zingiber</taxon>
    </lineage>
</organism>
<evidence type="ECO:0000256" key="3">
    <source>
        <dbReference type="ARBA" id="ARBA00009604"/>
    </source>
</evidence>
<dbReference type="SUPFAM" id="SSF51604">
    <property type="entry name" value="Enolase C-terminal domain-like"/>
    <property type="match status" value="1"/>
</dbReference>
<dbReference type="PROSITE" id="PS00164">
    <property type="entry name" value="ENOLASE"/>
    <property type="match status" value="1"/>
</dbReference>
<dbReference type="GO" id="GO:0006096">
    <property type="term" value="P:glycolytic process"/>
    <property type="evidence" value="ECO:0007669"/>
    <property type="project" value="UniProtKB-UniPathway"/>
</dbReference>
<feature type="domain" description="Enolase C-terminal TIM barrel" evidence="8">
    <location>
        <begin position="1"/>
        <end position="193"/>
    </location>
</feature>
<evidence type="ECO:0000256" key="1">
    <source>
        <dbReference type="ARBA" id="ARBA00001946"/>
    </source>
</evidence>
<dbReference type="InterPro" id="IPR036849">
    <property type="entry name" value="Enolase-like_C_sf"/>
</dbReference>
<dbReference type="GO" id="GO:0000015">
    <property type="term" value="C:phosphopyruvate hydratase complex"/>
    <property type="evidence" value="ECO:0007669"/>
    <property type="project" value="InterPro"/>
</dbReference>
<dbReference type="AlphaFoldDB" id="A0A8J5FLT3"/>
<evidence type="ECO:0000259" key="8">
    <source>
        <dbReference type="SMART" id="SM01192"/>
    </source>
</evidence>
<comment type="cofactor">
    <cofactor evidence="1">
        <name>Mg(2+)</name>
        <dbReference type="ChEBI" id="CHEBI:18420"/>
    </cofactor>
</comment>
<keyword evidence="6" id="KW-0324">Glycolysis</keyword>
<gene>
    <name evidence="9" type="ORF">ZIOFF_056218</name>
</gene>
<dbReference type="Gene3D" id="3.20.20.120">
    <property type="entry name" value="Enolase-like C-terminal domain"/>
    <property type="match status" value="1"/>
</dbReference>
<evidence type="ECO:0000256" key="2">
    <source>
        <dbReference type="ARBA" id="ARBA00005031"/>
    </source>
</evidence>
<dbReference type="Pfam" id="PF00113">
    <property type="entry name" value="Enolase_C"/>
    <property type="match status" value="1"/>
</dbReference>